<dbReference type="EMBL" id="JAAIII010000002">
    <property type="protein sequence ID" value="NMM93652.1"/>
    <property type="molecule type" value="Genomic_DNA"/>
</dbReference>
<comment type="caution">
    <text evidence="1">The sequence shown here is derived from an EMBL/GenBank/DDBJ whole genome shotgun (WGS) entry which is preliminary data.</text>
</comment>
<accession>A0A7Y0ENY5</accession>
<evidence type="ECO:0000313" key="2">
    <source>
        <dbReference type="Proteomes" id="UP000532194"/>
    </source>
</evidence>
<dbReference type="SUPFAM" id="SSF47598">
    <property type="entry name" value="Ribbon-helix-helix"/>
    <property type="match status" value="1"/>
</dbReference>
<gene>
    <name evidence="1" type="ORF">G1C95_0837</name>
</gene>
<dbReference type="InterPro" id="IPR010985">
    <property type="entry name" value="Ribbon_hlx_hlx"/>
</dbReference>
<keyword evidence="2" id="KW-1185">Reference proteome</keyword>
<proteinExistence type="predicted"/>
<organism evidence="1 2">
    <name type="scientific">Bifidobacterium oedipodis</name>
    <dbReference type="NCBI Taxonomy" id="2675322"/>
    <lineage>
        <taxon>Bacteria</taxon>
        <taxon>Bacillati</taxon>
        <taxon>Actinomycetota</taxon>
        <taxon>Actinomycetes</taxon>
        <taxon>Bifidobacteriales</taxon>
        <taxon>Bifidobacteriaceae</taxon>
        <taxon>Bifidobacterium</taxon>
    </lineage>
</organism>
<dbReference type="RefSeq" id="WP_169171695.1">
    <property type="nucleotide sequence ID" value="NZ_JAAIII010000002.1"/>
</dbReference>
<dbReference type="GO" id="GO:0006355">
    <property type="term" value="P:regulation of DNA-templated transcription"/>
    <property type="evidence" value="ECO:0007669"/>
    <property type="project" value="InterPro"/>
</dbReference>
<evidence type="ECO:0008006" key="3">
    <source>
        <dbReference type="Google" id="ProtNLM"/>
    </source>
</evidence>
<name>A0A7Y0ENY5_9BIFI</name>
<dbReference type="Proteomes" id="UP000532194">
    <property type="component" value="Unassembled WGS sequence"/>
</dbReference>
<reference evidence="1 2" key="1">
    <citation type="submission" date="2020-02" db="EMBL/GenBank/DDBJ databases">
        <title>Characterization of phylogenetic diversity of novel bifidobacterial species isolated in Czech ZOOs.</title>
        <authorList>
            <person name="Lugli G.A."/>
            <person name="Vera N.B."/>
            <person name="Ventura M."/>
        </authorList>
    </citation>
    <scope>NUCLEOTIDE SEQUENCE [LARGE SCALE GENOMIC DNA]</scope>
    <source>
        <strain evidence="1 2">DSM 109957</strain>
    </source>
</reference>
<dbReference type="AlphaFoldDB" id="A0A7Y0ENY5"/>
<protein>
    <recommendedName>
        <fullName evidence="3">Ribbon-helix-helix protein CopG domain-containing protein</fullName>
    </recommendedName>
</protein>
<evidence type="ECO:0000313" key="1">
    <source>
        <dbReference type="EMBL" id="NMM93652.1"/>
    </source>
</evidence>
<sequence>MAEYIAEDGTLITEEMIDQWVNEAEQGFPHSIITPIRPLAWRAMKQQTDYTPMKPHAIRMTDMLWQRVKKAAKEQNMDTSTYVRQAIARALTEDARNTSAA</sequence>